<feature type="transmembrane region" description="Helical" evidence="1">
    <location>
        <begin position="34"/>
        <end position="53"/>
    </location>
</feature>
<evidence type="ECO:0000313" key="2">
    <source>
        <dbReference type="EMBL" id="KAG6770749.1"/>
    </source>
</evidence>
<dbReference type="EMBL" id="JAAWWB010000012">
    <property type="protein sequence ID" value="KAG6770749.1"/>
    <property type="molecule type" value="Genomic_DNA"/>
</dbReference>
<accession>A0A8X8CZH3</accession>
<proteinExistence type="predicted"/>
<keyword evidence="1" id="KW-0812">Transmembrane</keyword>
<evidence type="ECO:0000256" key="1">
    <source>
        <dbReference type="SAM" id="Phobius"/>
    </source>
</evidence>
<gene>
    <name evidence="2" type="ORF">POTOM_026441</name>
</gene>
<protein>
    <submittedName>
        <fullName evidence="2">Uncharacterized protein</fullName>
    </submittedName>
</protein>
<dbReference type="Proteomes" id="UP000886885">
    <property type="component" value="Chromosome 6D"/>
</dbReference>
<keyword evidence="1" id="KW-1133">Transmembrane helix</keyword>
<keyword evidence="3" id="KW-1185">Reference proteome</keyword>
<sequence>MVNRRYSYLPECKWLLEATDMHHVVVRKSKAKDFFVCLSALIVVANTASYLFLVKDKSITILLWGFLLSVLLVKVMFWNHVMKAKNW</sequence>
<keyword evidence="1" id="KW-0472">Membrane</keyword>
<evidence type="ECO:0000313" key="3">
    <source>
        <dbReference type="Proteomes" id="UP000886885"/>
    </source>
</evidence>
<comment type="caution">
    <text evidence="2">The sequence shown here is derived from an EMBL/GenBank/DDBJ whole genome shotgun (WGS) entry which is preliminary data.</text>
</comment>
<dbReference type="AlphaFoldDB" id="A0A8X8CZH3"/>
<organism evidence="2 3">
    <name type="scientific">Populus tomentosa</name>
    <name type="common">Chinese white poplar</name>
    <dbReference type="NCBI Taxonomy" id="118781"/>
    <lineage>
        <taxon>Eukaryota</taxon>
        <taxon>Viridiplantae</taxon>
        <taxon>Streptophyta</taxon>
        <taxon>Embryophyta</taxon>
        <taxon>Tracheophyta</taxon>
        <taxon>Spermatophyta</taxon>
        <taxon>Magnoliopsida</taxon>
        <taxon>eudicotyledons</taxon>
        <taxon>Gunneridae</taxon>
        <taxon>Pentapetalae</taxon>
        <taxon>rosids</taxon>
        <taxon>fabids</taxon>
        <taxon>Malpighiales</taxon>
        <taxon>Salicaceae</taxon>
        <taxon>Saliceae</taxon>
        <taxon>Populus</taxon>
    </lineage>
</organism>
<reference evidence="2" key="1">
    <citation type="journal article" date="2020" name="bioRxiv">
        <title>Hybrid origin of Populus tomentosa Carr. identified through genome sequencing and phylogenomic analysis.</title>
        <authorList>
            <person name="An X."/>
            <person name="Gao K."/>
            <person name="Chen Z."/>
            <person name="Li J."/>
            <person name="Yang X."/>
            <person name="Yang X."/>
            <person name="Zhou J."/>
            <person name="Guo T."/>
            <person name="Zhao T."/>
            <person name="Huang S."/>
            <person name="Miao D."/>
            <person name="Khan W.U."/>
            <person name="Rao P."/>
            <person name="Ye M."/>
            <person name="Lei B."/>
            <person name="Liao W."/>
            <person name="Wang J."/>
            <person name="Ji L."/>
            <person name="Li Y."/>
            <person name="Guo B."/>
            <person name="Mustafa N.S."/>
            <person name="Li S."/>
            <person name="Yun Q."/>
            <person name="Keller S.R."/>
            <person name="Mao J."/>
            <person name="Zhang R."/>
            <person name="Strauss S.H."/>
        </authorList>
    </citation>
    <scope>NUCLEOTIDE SEQUENCE</scope>
    <source>
        <strain evidence="2">GM15</strain>
        <tissue evidence="2">Leaf</tissue>
    </source>
</reference>
<feature type="transmembrane region" description="Helical" evidence="1">
    <location>
        <begin position="59"/>
        <end position="77"/>
    </location>
</feature>
<name>A0A8X8CZH3_POPTO</name>